<dbReference type="EC" id="2.1.1.33" evidence="7"/>
<evidence type="ECO:0000256" key="3">
    <source>
        <dbReference type="ARBA" id="ARBA00022603"/>
    </source>
</evidence>
<dbReference type="Proteomes" id="UP001056164">
    <property type="component" value="Chromosome"/>
</dbReference>
<dbReference type="InterPro" id="IPR055361">
    <property type="entry name" value="tRNA_methyltr_TrmB_bact"/>
</dbReference>
<evidence type="ECO:0000256" key="4">
    <source>
        <dbReference type="ARBA" id="ARBA00022679"/>
    </source>
</evidence>
<keyword evidence="4 7" id="KW-0808">Transferase</keyword>
<evidence type="ECO:0000256" key="2">
    <source>
        <dbReference type="ARBA" id="ARBA00003015"/>
    </source>
</evidence>
<keyword evidence="5 7" id="KW-0949">S-adenosyl-L-methionine</keyword>
<organism evidence="8 9">
    <name type="scientific">Fructilactobacillus carniphilus</name>
    <dbReference type="NCBI Taxonomy" id="2940297"/>
    <lineage>
        <taxon>Bacteria</taxon>
        <taxon>Bacillati</taxon>
        <taxon>Bacillota</taxon>
        <taxon>Bacilli</taxon>
        <taxon>Lactobacillales</taxon>
        <taxon>Lactobacillaceae</taxon>
        <taxon>Fructilactobacillus</taxon>
    </lineage>
</organism>
<dbReference type="EMBL" id="CP097121">
    <property type="protein sequence ID" value="USS91197.1"/>
    <property type="molecule type" value="Genomic_DNA"/>
</dbReference>
<evidence type="ECO:0000313" key="8">
    <source>
        <dbReference type="EMBL" id="USS91197.1"/>
    </source>
</evidence>
<evidence type="ECO:0000256" key="6">
    <source>
        <dbReference type="ARBA" id="ARBA00022694"/>
    </source>
</evidence>
<evidence type="ECO:0000313" key="9">
    <source>
        <dbReference type="Proteomes" id="UP001056164"/>
    </source>
</evidence>
<proteinExistence type="inferred from homology"/>
<dbReference type="HAMAP" id="MF_01057">
    <property type="entry name" value="tRNA_methyltr_TrmB"/>
    <property type="match status" value="1"/>
</dbReference>
<dbReference type="GO" id="GO:0008176">
    <property type="term" value="F:tRNA (guanine(46)-N7)-methyltransferase activity"/>
    <property type="evidence" value="ECO:0007669"/>
    <property type="project" value="UniProtKB-EC"/>
</dbReference>
<evidence type="ECO:0000256" key="1">
    <source>
        <dbReference type="ARBA" id="ARBA00000142"/>
    </source>
</evidence>
<keyword evidence="6 7" id="KW-0819">tRNA processing</keyword>
<gene>
    <name evidence="7 8" type="primary">trmB</name>
    <name evidence="8" type="ORF">M3M37_03025</name>
</gene>
<feature type="binding site" evidence="7">
    <location>
        <begin position="195"/>
        <end position="198"/>
    </location>
    <ligand>
        <name>substrate</name>
    </ligand>
</feature>
<feature type="binding site" evidence="7">
    <location>
        <position position="97"/>
    </location>
    <ligand>
        <name>S-adenosyl-L-methionine</name>
        <dbReference type="ChEBI" id="CHEBI:59789"/>
    </ligand>
</feature>
<dbReference type="NCBIfam" id="NF001080">
    <property type="entry name" value="PRK00121.2-2"/>
    <property type="match status" value="1"/>
</dbReference>
<dbReference type="Gene3D" id="3.40.50.150">
    <property type="entry name" value="Vaccinia Virus protein VP39"/>
    <property type="match status" value="1"/>
</dbReference>
<evidence type="ECO:0000256" key="7">
    <source>
        <dbReference type="HAMAP-Rule" id="MF_01057"/>
    </source>
</evidence>
<comment type="similarity">
    <text evidence="7">Belongs to the class I-like SAM-binding methyltransferase superfamily. TrmB family.</text>
</comment>
<comment type="caution">
    <text evidence="7">Lacks conserved residue(s) required for the propagation of feature annotation.</text>
</comment>
<sequence>MRIRKKKWALPYMQDHPDFAVLEPERYVGQWASRFANPQAPIHMEIGSGKGQFIIGMAQKHPDVNYIGIDLEDSVLAMAVKKAVNSGLKNVQLILTNGGDVADLFEKGEVQQLYLNFSDPWPKKRHTKRRLTSPNFLASYQRILPANAPLEFKTDNRGLFEYSLVSLNNFGLQFERVNLDLHHGNAEELNENVETEYEEKFKEKGPIYKIRARFPD</sequence>
<keyword evidence="3 7" id="KW-0489">Methyltransferase</keyword>
<dbReference type="PANTHER" id="PTHR23417">
    <property type="entry name" value="3-DEOXY-D-MANNO-OCTULOSONIC-ACID TRANSFERASE/TRNA GUANINE-N 7 - -METHYLTRANSFERASE"/>
    <property type="match status" value="1"/>
</dbReference>
<feature type="binding site" evidence="7">
    <location>
        <position position="155"/>
    </location>
    <ligand>
        <name>substrate</name>
    </ligand>
</feature>
<accession>A0ABY5BXY3</accession>
<dbReference type="PROSITE" id="PS51625">
    <property type="entry name" value="SAM_MT_TRMB"/>
    <property type="match status" value="1"/>
</dbReference>
<reference evidence="8" key="1">
    <citation type="submission" date="2022-05" db="EMBL/GenBank/DDBJ databases">
        <authorList>
            <person name="Oliphant S.A."/>
            <person name="Watson-Haigh N.S."/>
            <person name="Sumby K.M."/>
            <person name="Gardner J.M."/>
            <person name="Jiranek V."/>
        </authorList>
    </citation>
    <scope>NUCLEOTIDE SEQUENCE</scope>
    <source>
        <strain evidence="8">KI4_A6</strain>
    </source>
</reference>
<dbReference type="SUPFAM" id="SSF53335">
    <property type="entry name" value="S-adenosyl-L-methionine-dependent methyltransferases"/>
    <property type="match status" value="1"/>
</dbReference>
<dbReference type="RefSeq" id="WP_252795672.1">
    <property type="nucleotide sequence ID" value="NZ_CP097121.1"/>
</dbReference>
<name>A0ABY5BXY3_9LACO</name>
<comment type="function">
    <text evidence="2 7">Catalyzes the formation of N(7)-methylguanine at position 46 (m7G46) in tRNA.</text>
</comment>
<dbReference type="CDD" id="cd02440">
    <property type="entry name" value="AdoMet_MTases"/>
    <property type="match status" value="1"/>
</dbReference>
<keyword evidence="9" id="KW-1185">Reference proteome</keyword>
<evidence type="ECO:0000256" key="5">
    <source>
        <dbReference type="ARBA" id="ARBA00022691"/>
    </source>
</evidence>
<dbReference type="PANTHER" id="PTHR23417:SF14">
    <property type="entry name" value="PENTACOTRIPEPTIDE-REPEAT REGION OF PRORP DOMAIN-CONTAINING PROTEIN"/>
    <property type="match status" value="1"/>
</dbReference>
<dbReference type="InterPro" id="IPR029063">
    <property type="entry name" value="SAM-dependent_MTases_sf"/>
</dbReference>
<dbReference type="NCBIfam" id="TIGR00091">
    <property type="entry name" value="tRNA (guanosine(46)-N7)-methyltransferase TrmB"/>
    <property type="match status" value="1"/>
</dbReference>
<feature type="binding site" evidence="7">
    <location>
        <position position="70"/>
    </location>
    <ligand>
        <name>S-adenosyl-L-methionine</name>
        <dbReference type="ChEBI" id="CHEBI:59789"/>
    </ligand>
</feature>
<comment type="catalytic activity">
    <reaction evidence="1 7">
        <text>guanosine(46) in tRNA + S-adenosyl-L-methionine = N(7)-methylguanosine(46) in tRNA + S-adenosyl-L-homocysteine</text>
        <dbReference type="Rhea" id="RHEA:42708"/>
        <dbReference type="Rhea" id="RHEA-COMP:10188"/>
        <dbReference type="Rhea" id="RHEA-COMP:10189"/>
        <dbReference type="ChEBI" id="CHEBI:57856"/>
        <dbReference type="ChEBI" id="CHEBI:59789"/>
        <dbReference type="ChEBI" id="CHEBI:74269"/>
        <dbReference type="ChEBI" id="CHEBI:74480"/>
        <dbReference type="EC" id="2.1.1.33"/>
    </reaction>
</comment>
<feature type="binding site" evidence="7">
    <location>
        <position position="45"/>
    </location>
    <ligand>
        <name>S-adenosyl-L-methionine</name>
        <dbReference type="ChEBI" id="CHEBI:59789"/>
    </ligand>
</feature>
<feature type="binding site" evidence="7">
    <location>
        <position position="123"/>
    </location>
    <ligand>
        <name>substrate</name>
    </ligand>
</feature>
<dbReference type="InterPro" id="IPR003358">
    <property type="entry name" value="tRNA_(Gua-N-7)_MeTrfase_Trmb"/>
</dbReference>
<feature type="binding site" evidence="7">
    <location>
        <position position="119"/>
    </location>
    <ligand>
        <name>S-adenosyl-L-methionine</name>
        <dbReference type="ChEBI" id="CHEBI:59789"/>
    </ligand>
</feature>
<dbReference type="Pfam" id="PF02390">
    <property type="entry name" value="Methyltransf_4"/>
    <property type="match status" value="1"/>
</dbReference>
<protein>
    <recommendedName>
        <fullName evidence="7">tRNA (guanine-N(7)-)-methyltransferase</fullName>
        <ecNumber evidence="7">2.1.1.33</ecNumber>
    </recommendedName>
    <alternativeName>
        <fullName evidence="7">tRNA (guanine(46)-N(7))-methyltransferase</fullName>
    </alternativeName>
    <alternativeName>
        <fullName evidence="7">tRNA(m7G46)-methyltransferase</fullName>
    </alternativeName>
</protein>
<comment type="pathway">
    <text evidence="7">tRNA modification; N(7)-methylguanine-tRNA biosynthesis.</text>
</comment>